<evidence type="ECO:0000256" key="7">
    <source>
        <dbReference type="SAM" id="Phobius"/>
    </source>
</evidence>
<dbReference type="AlphaFoldDB" id="A0LDK4"/>
<reference evidence="9 10" key="2">
    <citation type="journal article" date="2012" name="Int. J. Syst. Evol. Microbiol.">
        <title>Magnetococcus marinus gen. nov., sp. nov., a marine, magnetotactic bacterium that represents a novel lineage (Magnetococcaceae fam. nov.; Magnetococcales ord. nov.) at the base of the Alphaproteobacteria.</title>
        <authorList>
            <person name="Bazylinski D.A."/>
            <person name="Williams T.J."/>
            <person name="Lefevre C.T."/>
            <person name="Berg R.J."/>
            <person name="Zhang C.L."/>
            <person name="Bowser S.S."/>
            <person name="Dean A.J."/>
            <person name="Beveridge T.J."/>
        </authorList>
    </citation>
    <scope>NUCLEOTIDE SEQUENCE [LARGE SCALE GENOMIC DNA]</scope>
    <source>
        <strain evidence="10">ATCC BAA-1437 / JCM 17883 / MC-1</strain>
    </source>
</reference>
<dbReference type="EMBL" id="CP000471">
    <property type="protein sequence ID" value="ABK46047.1"/>
    <property type="molecule type" value="Genomic_DNA"/>
</dbReference>
<reference evidence="10" key="1">
    <citation type="journal article" date="2009" name="Appl. Environ. Microbiol.">
        <title>Complete genome sequence of the chemolithoautotrophic marine magnetotactic coccus strain MC-1.</title>
        <authorList>
            <person name="Schubbe S."/>
            <person name="Williams T.J."/>
            <person name="Xie G."/>
            <person name="Kiss H.E."/>
            <person name="Brettin T.S."/>
            <person name="Martinez D."/>
            <person name="Ross C.A."/>
            <person name="Schuler D."/>
            <person name="Cox B.L."/>
            <person name="Nealson K.H."/>
            <person name="Bazylinski D.A."/>
        </authorList>
    </citation>
    <scope>NUCLEOTIDE SEQUENCE [LARGE SCALE GENOMIC DNA]</scope>
    <source>
        <strain evidence="10">ATCC BAA-1437 / JCM 17883 / MC-1</strain>
    </source>
</reference>
<evidence type="ECO:0000259" key="8">
    <source>
        <dbReference type="Pfam" id="PF01618"/>
    </source>
</evidence>
<sequence length="203" mass="22431">MHELWFGWWQDADGVVRTVFMLLLLVSLLSWSIILYKAVQLSTLVHRMRTCYLVCQQGKMDASHPDLALYQPLLDFYQRNPSAQHSDQERLLGQLLKTRRLHLENGLSFLASVSAAAPFIGLLGTVWGIMHALQGLGSENSASLALVAGPVAEALVATALGLFAAIPALLGYNLLVRLLKRLMGYVEGIGIYVMLSMRQGLRP</sequence>
<keyword evidence="3 7" id="KW-0812">Transmembrane</keyword>
<keyword evidence="5 7" id="KW-0472">Membrane</keyword>
<organism evidence="9 10">
    <name type="scientific">Magnetococcus marinus (strain ATCC BAA-1437 / JCM 17883 / MC-1)</name>
    <dbReference type="NCBI Taxonomy" id="156889"/>
    <lineage>
        <taxon>Bacteria</taxon>
        <taxon>Pseudomonadati</taxon>
        <taxon>Pseudomonadota</taxon>
        <taxon>Magnetococcia</taxon>
        <taxon>Magnetococcales</taxon>
        <taxon>Magnetococcaceae</taxon>
        <taxon>Magnetococcus</taxon>
    </lineage>
</organism>
<keyword evidence="4 7" id="KW-1133">Transmembrane helix</keyword>
<accession>A0LDK4</accession>
<evidence type="ECO:0000256" key="5">
    <source>
        <dbReference type="ARBA" id="ARBA00023136"/>
    </source>
</evidence>
<keyword evidence="2" id="KW-1003">Cell membrane</keyword>
<keyword evidence="6" id="KW-0813">Transport</keyword>
<comment type="similarity">
    <text evidence="6">Belongs to the exbB/tolQ family.</text>
</comment>
<evidence type="ECO:0000313" key="9">
    <source>
        <dbReference type="EMBL" id="ABK46047.1"/>
    </source>
</evidence>
<dbReference type="Pfam" id="PF01618">
    <property type="entry name" value="MotA_ExbB"/>
    <property type="match status" value="1"/>
</dbReference>
<keyword evidence="10" id="KW-1185">Reference proteome</keyword>
<feature type="transmembrane region" description="Helical" evidence="7">
    <location>
        <begin position="142"/>
        <end position="170"/>
    </location>
</feature>
<feature type="transmembrane region" description="Helical" evidence="7">
    <location>
        <begin position="20"/>
        <end position="39"/>
    </location>
</feature>
<evidence type="ECO:0000256" key="1">
    <source>
        <dbReference type="ARBA" id="ARBA00004651"/>
    </source>
</evidence>
<dbReference type="InterPro" id="IPR050790">
    <property type="entry name" value="ExbB/TolQ_transport"/>
</dbReference>
<feature type="domain" description="MotA/TolQ/ExbB proton channel" evidence="8">
    <location>
        <begin position="84"/>
        <end position="186"/>
    </location>
</feature>
<evidence type="ECO:0000313" key="10">
    <source>
        <dbReference type="Proteomes" id="UP000002586"/>
    </source>
</evidence>
<dbReference type="InterPro" id="IPR002898">
    <property type="entry name" value="MotA_ExbB_proton_chnl"/>
</dbReference>
<dbReference type="PANTHER" id="PTHR30625">
    <property type="entry name" value="PROTEIN TOLQ"/>
    <property type="match status" value="1"/>
</dbReference>
<dbReference type="PANTHER" id="PTHR30625:SF3">
    <property type="entry name" value="TOL-PAL SYSTEM PROTEIN TOLQ"/>
    <property type="match status" value="1"/>
</dbReference>
<comment type="subcellular location">
    <subcellularLocation>
        <location evidence="1">Cell membrane</location>
        <topology evidence="1">Multi-pass membrane protein</topology>
    </subcellularLocation>
    <subcellularLocation>
        <location evidence="6">Membrane</location>
        <topology evidence="6">Multi-pass membrane protein</topology>
    </subcellularLocation>
</comment>
<dbReference type="KEGG" id="mgm:Mmc1_3562"/>
<keyword evidence="6" id="KW-0653">Protein transport</keyword>
<dbReference type="STRING" id="156889.Mmc1_3562"/>
<proteinExistence type="inferred from homology"/>
<dbReference type="HOGENOM" id="CLU_053325_2_2_5"/>
<gene>
    <name evidence="9" type="ordered locus">Mmc1_3562</name>
</gene>
<dbReference type="GO" id="GO:0017038">
    <property type="term" value="P:protein import"/>
    <property type="evidence" value="ECO:0007669"/>
    <property type="project" value="TreeGrafter"/>
</dbReference>
<evidence type="ECO:0000256" key="6">
    <source>
        <dbReference type="RuleBase" id="RU004057"/>
    </source>
</evidence>
<evidence type="ECO:0000256" key="2">
    <source>
        <dbReference type="ARBA" id="ARBA00022475"/>
    </source>
</evidence>
<feature type="transmembrane region" description="Helical" evidence="7">
    <location>
        <begin position="107"/>
        <end position="130"/>
    </location>
</feature>
<dbReference type="Proteomes" id="UP000002586">
    <property type="component" value="Chromosome"/>
</dbReference>
<evidence type="ECO:0000256" key="3">
    <source>
        <dbReference type="ARBA" id="ARBA00022692"/>
    </source>
</evidence>
<name>A0LDK4_MAGMM</name>
<dbReference type="OrthoDB" id="9805133at2"/>
<dbReference type="eggNOG" id="COG0811">
    <property type="taxonomic scope" value="Bacteria"/>
</dbReference>
<dbReference type="RefSeq" id="WP_011715103.1">
    <property type="nucleotide sequence ID" value="NC_008576.1"/>
</dbReference>
<protein>
    <submittedName>
        <fullName evidence="9">Outer membrane transport energization protein ExbB</fullName>
    </submittedName>
</protein>
<evidence type="ECO:0000256" key="4">
    <source>
        <dbReference type="ARBA" id="ARBA00022989"/>
    </source>
</evidence>
<dbReference type="GO" id="GO:0005886">
    <property type="term" value="C:plasma membrane"/>
    <property type="evidence" value="ECO:0007669"/>
    <property type="project" value="UniProtKB-SubCell"/>
</dbReference>